<evidence type="ECO:0000313" key="9">
    <source>
        <dbReference type="EMBL" id="KAA9133156.1"/>
    </source>
</evidence>
<keyword evidence="7" id="KW-0998">Cell outer membrane</keyword>
<keyword evidence="3" id="KW-0813">Transport</keyword>
<evidence type="ECO:0000256" key="6">
    <source>
        <dbReference type="ARBA" id="ARBA00023136"/>
    </source>
</evidence>
<dbReference type="EMBL" id="VYXP01000002">
    <property type="protein sequence ID" value="KAA9133156.1"/>
    <property type="molecule type" value="Genomic_DNA"/>
</dbReference>
<name>A0A5N0TH08_9GAMM</name>
<comment type="similarity">
    <text evidence="2">Belongs to the outer membrane factor (OMF) (TC 1.B.17) family.</text>
</comment>
<evidence type="ECO:0000256" key="5">
    <source>
        <dbReference type="ARBA" id="ARBA00022692"/>
    </source>
</evidence>
<evidence type="ECO:0000256" key="8">
    <source>
        <dbReference type="SAM" id="SignalP"/>
    </source>
</evidence>
<dbReference type="GO" id="GO:0015562">
    <property type="term" value="F:efflux transmembrane transporter activity"/>
    <property type="evidence" value="ECO:0007669"/>
    <property type="project" value="InterPro"/>
</dbReference>
<evidence type="ECO:0000256" key="1">
    <source>
        <dbReference type="ARBA" id="ARBA00004442"/>
    </source>
</evidence>
<evidence type="ECO:0000256" key="4">
    <source>
        <dbReference type="ARBA" id="ARBA00022452"/>
    </source>
</evidence>
<evidence type="ECO:0000313" key="10">
    <source>
        <dbReference type="Proteomes" id="UP000325372"/>
    </source>
</evidence>
<dbReference type="Pfam" id="PF02321">
    <property type="entry name" value="OEP"/>
    <property type="match status" value="1"/>
</dbReference>
<dbReference type="GO" id="GO:0009279">
    <property type="term" value="C:cell outer membrane"/>
    <property type="evidence" value="ECO:0007669"/>
    <property type="project" value="UniProtKB-SubCell"/>
</dbReference>
<evidence type="ECO:0000256" key="2">
    <source>
        <dbReference type="ARBA" id="ARBA00007613"/>
    </source>
</evidence>
<dbReference type="Gene3D" id="1.20.1600.10">
    <property type="entry name" value="Outer membrane efflux proteins (OEP)"/>
    <property type="match status" value="1"/>
</dbReference>
<dbReference type="SUPFAM" id="SSF56954">
    <property type="entry name" value="Outer membrane efflux proteins (OEP)"/>
    <property type="match status" value="1"/>
</dbReference>
<comment type="caution">
    <text evidence="9">The sequence shown here is derived from an EMBL/GenBank/DDBJ whole genome shotgun (WGS) entry which is preliminary data.</text>
</comment>
<dbReference type="PANTHER" id="PTHR30026">
    <property type="entry name" value="OUTER MEMBRANE PROTEIN TOLC"/>
    <property type="match status" value="1"/>
</dbReference>
<keyword evidence="10" id="KW-1185">Reference proteome</keyword>
<feature type="chain" id="PRO_5024321721" evidence="8">
    <location>
        <begin position="32"/>
        <end position="426"/>
    </location>
</feature>
<proteinExistence type="inferred from homology"/>
<sequence>MRCIHKFFRFTKMSGLMMALIVTLLSTGAGAESLSLAEAESLAVLQDPSVESVRSRQAALNELEVAAGQFPDPQLKFGMMSVPTDTFDLDQEAMTQMQVGVIQRFPRGQSRELRAAQLNERSKALGDTAQDLLLRVRLAVRENYLEVLKQVHLAAINADAVAAFSDLADITQDFYATGRVQQQDVLRAAVELARVQERSVRITEEEQQARGRLAAWIGDDAWRDISPEWPVIHEPGALQETKKGLTDHPRIRALHQEVIAAEKGIELAEQNYKPEFAVDLTYGGRAGENPDGSHRADLLSLMVRMDLPLFTGNRQDRVVQASIANSSAAAFNRDDAYRRMSSEAEVHHATWQRQQERLDLYEASLLPDADFNAQATFDAYQAALEDLTTLMRARITEFDLQLEHARLKAESFKSQARLLYLEGASS</sequence>
<organism evidence="9 10">
    <name type="scientific">Marinihelvus fidelis</name>
    <dbReference type="NCBI Taxonomy" id="2613842"/>
    <lineage>
        <taxon>Bacteria</taxon>
        <taxon>Pseudomonadati</taxon>
        <taxon>Pseudomonadota</taxon>
        <taxon>Gammaproteobacteria</taxon>
        <taxon>Chromatiales</taxon>
        <taxon>Wenzhouxiangellaceae</taxon>
        <taxon>Marinihelvus</taxon>
    </lineage>
</organism>
<evidence type="ECO:0000256" key="7">
    <source>
        <dbReference type="ARBA" id="ARBA00023237"/>
    </source>
</evidence>
<feature type="signal peptide" evidence="8">
    <location>
        <begin position="1"/>
        <end position="31"/>
    </location>
</feature>
<dbReference type="PANTHER" id="PTHR30026:SF20">
    <property type="entry name" value="OUTER MEMBRANE PROTEIN TOLC"/>
    <property type="match status" value="1"/>
</dbReference>
<dbReference type="InterPro" id="IPR051906">
    <property type="entry name" value="TolC-like"/>
</dbReference>
<evidence type="ECO:0000256" key="3">
    <source>
        <dbReference type="ARBA" id="ARBA00022448"/>
    </source>
</evidence>
<keyword evidence="4" id="KW-1134">Transmembrane beta strand</keyword>
<dbReference type="GO" id="GO:1990281">
    <property type="term" value="C:efflux pump complex"/>
    <property type="evidence" value="ECO:0007669"/>
    <property type="project" value="TreeGrafter"/>
</dbReference>
<reference evidence="9 10" key="1">
    <citation type="submission" date="2019-09" db="EMBL/GenBank/DDBJ databases">
        <title>Wenzhouxiangella sp. Genome sequencing and assembly.</title>
        <authorList>
            <person name="Zhang R."/>
        </authorList>
    </citation>
    <scope>NUCLEOTIDE SEQUENCE [LARGE SCALE GENOMIC DNA]</scope>
    <source>
        <strain evidence="9 10">W260</strain>
    </source>
</reference>
<dbReference type="AlphaFoldDB" id="A0A5N0TH08"/>
<keyword evidence="6" id="KW-0472">Membrane</keyword>
<accession>A0A5N0TH08</accession>
<dbReference type="Proteomes" id="UP000325372">
    <property type="component" value="Unassembled WGS sequence"/>
</dbReference>
<protein>
    <submittedName>
        <fullName evidence="9">TolC family protein</fullName>
    </submittedName>
</protein>
<keyword evidence="8" id="KW-0732">Signal</keyword>
<dbReference type="InterPro" id="IPR003423">
    <property type="entry name" value="OMP_efflux"/>
</dbReference>
<dbReference type="GO" id="GO:0015288">
    <property type="term" value="F:porin activity"/>
    <property type="evidence" value="ECO:0007669"/>
    <property type="project" value="TreeGrafter"/>
</dbReference>
<gene>
    <name evidence="9" type="ORF">F3N42_02000</name>
</gene>
<comment type="subcellular location">
    <subcellularLocation>
        <location evidence="1">Cell outer membrane</location>
    </subcellularLocation>
</comment>
<keyword evidence="5" id="KW-0812">Transmembrane</keyword>